<feature type="region of interest" description="Disordered" evidence="1">
    <location>
        <begin position="479"/>
        <end position="529"/>
    </location>
</feature>
<dbReference type="AlphaFoldDB" id="A0A914CWU0"/>
<keyword evidence="2" id="KW-0472">Membrane</keyword>
<evidence type="ECO:0000256" key="2">
    <source>
        <dbReference type="SAM" id="Phobius"/>
    </source>
</evidence>
<keyword evidence="2" id="KW-0812">Transmembrane</keyword>
<keyword evidence="3" id="KW-1185">Reference proteome</keyword>
<dbReference type="WBParaSite" id="ACRNAN_scaffold15727.g23992.t1">
    <property type="protein sequence ID" value="ACRNAN_scaffold15727.g23992.t1"/>
    <property type="gene ID" value="ACRNAN_scaffold15727.g23992"/>
</dbReference>
<dbReference type="GO" id="GO:0016020">
    <property type="term" value="C:membrane"/>
    <property type="evidence" value="ECO:0007669"/>
    <property type="project" value="TreeGrafter"/>
</dbReference>
<evidence type="ECO:0000313" key="3">
    <source>
        <dbReference type="Proteomes" id="UP000887540"/>
    </source>
</evidence>
<name>A0A914CWU0_9BILA</name>
<dbReference type="InterPro" id="IPR039877">
    <property type="entry name" value="TMEM131-like"/>
</dbReference>
<feature type="transmembrane region" description="Helical" evidence="2">
    <location>
        <begin position="73"/>
        <end position="93"/>
    </location>
</feature>
<feature type="transmembrane region" description="Helical" evidence="2">
    <location>
        <begin position="41"/>
        <end position="61"/>
    </location>
</feature>
<evidence type="ECO:0000256" key="1">
    <source>
        <dbReference type="SAM" id="MobiDB-lite"/>
    </source>
</evidence>
<feature type="compositionally biased region" description="Polar residues" evidence="1">
    <location>
        <begin position="368"/>
        <end position="388"/>
    </location>
</feature>
<dbReference type="Proteomes" id="UP000887540">
    <property type="component" value="Unplaced"/>
</dbReference>
<feature type="region of interest" description="Disordered" evidence="1">
    <location>
        <begin position="549"/>
        <end position="592"/>
    </location>
</feature>
<feature type="compositionally biased region" description="Basic and acidic residues" evidence="1">
    <location>
        <begin position="346"/>
        <end position="355"/>
    </location>
</feature>
<feature type="compositionally biased region" description="Basic residues" evidence="1">
    <location>
        <begin position="512"/>
        <end position="521"/>
    </location>
</feature>
<reference evidence="4" key="1">
    <citation type="submission" date="2022-11" db="UniProtKB">
        <authorList>
            <consortium name="WormBaseParasite"/>
        </authorList>
    </citation>
    <scope>IDENTIFICATION</scope>
</reference>
<organism evidence="3 4">
    <name type="scientific">Acrobeloides nanus</name>
    <dbReference type="NCBI Taxonomy" id="290746"/>
    <lineage>
        <taxon>Eukaryota</taxon>
        <taxon>Metazoa</taxon>
        <taxon>Ecdysozoa</taxon>
        <taxon>Nematoda</taxon>
        <taxon>Chromadorea</taxon>
        <taxon>Rhabditida</taxon>
        <taxon>Tylenchina</taxon>
        <taxon>Cephalobomorpha</taxon>
        <taxon>Cephaloboidea</taxon>
        <taxon>Cephalobidae</taxon>
        <taxon>Acrobeloides</taxon>
    </lineage>
</organism>
<proteinExistence type="predicted"/>
<feature type="region of interest" description="Disordered" evidence="1">
    <location>
        <begin position="303"/>
        <end position="393"/>
    </location>
</feature>
<protein>
    <submittedName>
        <fullName evidence="4">Uncharacterized protein</fullName>
    </submittedName>
</protein>
<feature type="region of interest" description="Disordered" evidence="1">
    <location>
        <begin position="185"/>
        <end position="206"/>
    </location>
</feature>
<sequence>MPFRLEPNETYFVDVAYTPDFLMAVNEAALQLYMHMNGTPWVFFMGATLPRHMLGLCHAALPRPPFEIIMRYLCLTALLFCLICVVACSYLEGDRMITCAIRQQYTQERTVFDLNAIAASVNQGNSLQTPEKPPDIRPTVIDTRRKRTHYVTIDPDANIFTRSFWASVNWVLWVVSPVWVAVRSDSHTTQSKSKRKKQKRSVTSAQIVDQTTPQTFMQVEPLSNKIATQNEHIISHTNHVEKSEPNNIARQENKELPTNDINANKVYTHLNDLDKIRENHILPNKHEAETELRLRKTIKTMDGNLDRPISNKQTNHVKQEALPNDLHIDNIAYKNNLAKKKRERRTSKSDDKPEKAPAPNPTLLKAKPTTQITSDTNTYNSRHSSAVSGTDYEDRTFPLQTDEDEEAVDPVCLSDSNEMPEWADDSGVPIADDIEELYDELVTTSAVLFTHSRDSSPAAASSLSHSPKENTFVEPIKQAYTKPIKQQTKKKPPQKETSDGTDNSKASLELTKKRKKRHQQRPQKGENSEIIAKLMTEYHEYLQEALASGKKPEELLPPKVQLSLPDDLSSNGFDQKVDWDDMKNVRDKGKLE</sequence>
<accession>A0A914CWU0</accession>
<dbReference type="PANTHER" id="PTHR22050:SF0">
    <property type="entry name" value="TRANSMEMBRANE PROTEIN 131 HOMOLOG"/>
    <property type="match status" value="1"/>
</dbReference>
<feature type="compositionally biased region" description="Basic and acidic residues" evidence="1">
    <location>
        <begin position="575"/>
        <end position="592"/>
    </location>
</feature>
<dbReference type="PANTHER" id="PTHR22050">
    <property type="entry name" value="RW1 PROTEIN HOMOLOG"/>
    <property type="match status" value="1"/>
</dbReference>
<evidence type="ECO:0000313" key="4">
    <source>
        <dbReference type="WBParaSite" id="ACRNAN_scaffold15727.g23992.t1"/>
    </source>
</evidence>
<keyword evidence="2" id="KW-1133">Transmembrane helix</keyword>